<protein>
    <recommendedName>
        <fullName evidence="1">Polysaccharide pyruvyl transferase domain-containing protein</fullName>
    </recommendedName>
</protein>
<dbReference type="eggNOG" id="COG2327">
    <property type="taxonomic scope" value="Bacteria"/>
</dbReference>
<evidence type="ECO:0000259" key="1">
    <source>
        <dbReference type="Pfam" id="PF04230"/>
    </source>
</evidence>
<dbReference type="Proteomes" id="UP000016761">
    <property type="component" value="Unassembled WGS sequence"/>
</dbReference>
<dbReference type="Pfam" id="PF04230">
    <property type="entry name" value="PS_pyruv_trans"/>
    <property type="match status" value="1"/>
</dbReference>
<name>U4T7V2_9GAMM</name>
<organism evidence="2 3">
    <name type="scientific">Psychrobacter aquaticus CMS 56</name>
    <dbReference type="NCBI Taxonomy" id="1354303"/>
    <lineage>
        <taxon>Bacteria</taxon>
        <taxon>Pseudomonadati</taxon>
        <taxon>Pseudomonadota</taxon>
        <taxon>Gammaproteobacteria</taxon>
        <taxon>Moraxellales</taxon>
        <taxon>Moraxellaceae</taxon>
        <taxon>Psychrobacter</taxon>
    </lineage>
</organism>
<dbReference type="InterPro" id="IPR007345">
    <property type="entry name" value="Polysacch_pyruvyl_Trfase"/>
</dbReference>
<gene>
    <name evidence="2" type="ORF">M917_0889</name>
</gene>
<evidence type="ECO:0000313" key="2">
    <source>
        <dbReference type="EMBL" id="ERL56211.1"/>
    </source>
</evidence>
<reference evidence="2 3" key="1">
    <citation type="journal article" date="2013" name="Genome Announc.">
        <title>Draft Genome Sequence of Psychrobacter aquaticus Strain CMS 56T, Isolated from a Cyanobacterial Mat Sample Collected from Water Bodies in the McMurdo Dry Valley Region of Antarctica.</title>
        <authorList>
            <person name="Reddy G.S."/>
            <person name="Ara S."/>
            <person name="Singh A."/>
            <person name="Kumar Pinnaka A."/>
            <person name="Shivaji S."/>
        </authorList>
    </citation>
    <scope>NUCLEOTIDE SEQUENCE [LARGE SCALE GENOMIC DNA]</scope>
    <source>
        <strain evidence="2 3">CMS 56</strain>
    </source>
</reference>
<dbReference type="PATRIC" id="fig|1354303.4.peg.876"/>
<dbReference type="RefSeq" id="WP_021813542.1">
    <property type="nucleotide sequence ID" value="NZ_AUSW01000015.1"/>
</dbReference>
<dbReference type="OrthoDB" id="9803627at2"/>
<dbReference type="AlphaFoldDB" id="U4T7V2"/>
<accession>U4T7V2</accession>
<dbReference type="EMBL" id="AUSW01000015">
    <property type="protein sequence ID" value="ERL56211.1"/>
    <property type="molecule type" value="Genomic_DNA"/>
</dbReference>
<dbReference type="STRING" id="1354303.M917_0889"/>
<feature type="domain" description="Polysaccharide pyruvyl transferase" evidence="1">
    <location>
        <begin position="101"/>
        <end position="257"/>
    </location>
</feature>
<evidence type="ECO:0000313" key="3">
    <source>
        <dbReference type="Proteomes" id="UP000016761"/>
    </source>
</evidence>
<keyword evidence="3" id="KW-1185">Reference proteome</keyword>
<proteinExistence type="predicted"/>
<comment type="caution">
    <text evidence="2">The sequence shown here is derived from an EMBL/GenBank/DDBJ whole genome shotgun (WGS) entry which is preliminary data.</text>
</comment>
<sequence>MKHVSSFLNTLQRNSLVKSTIKSLIPKEARVKVYRFLNKDSSIRLYFENNTALFDPKSKNIQGLIPVFYWDGKPNFGDVIGPYLISKITGKPVLNIKNLQYPGIMTVGSIIQLLNRKNMVIWGSGLMYKPTDEQVKALKKYNPEILSVRGRETAKQLLEAGINVPDQSTYGDPALILPLFYTPTVSGPQKIGICPHYIHKSHFLECINDKDNLKIIDVQNDLETVVDSISSSSVCISTSLHGLIIAQAYNIPWVWLEIFDNNLGGEDFKFKDFFSTINESQVSHVRVKMEEIKNLNYKEIAEQASLPDKLYSEERILESLKVYLNRERK</sequence>